<dbReference type="InterPro" id="IPR053911">
    <property type="entry name" value="PGAP2IP_TM_2nd"/>
</dbReference>
<feature type="transmembrane region" description="Helical" evidence="1">
    <location>
        <begin position="71"/>
        <end position="93"/>
    </location>
</feature>
<name>S9PV97_SCHOY</name>
<dbReference type="VEuPathDB" id="FungiDB:SOCG_01641"/>
<feature type="domain" description="PGAP2IP first transmembrane" evidence="4">
    <location>
        <begin position="289"/>
        <end position="443"/>
    </location>
</feature>
<dbReference type="GO" id="GO:0006506">
    <property type="term" value="P:GPI anchor biosynthetic process"/>
    <property type="evidence" value="ECO:0007669"/>
    <property type="project" value="TreeGrafter"/>
</dbReference>
<dbReference type="GO" id="GO:0005635">
    <property type="term" value="C:nuclear envelope"/>
    <property type="evidence" value="ECO:0007669"/>
    <property type="project" value="EnsemblFungi"/>
</dbReference>
<feature type="transmembrane region" description="Helical" evidence="1">
    <location>
        <begin position="532"/>
        <end position="551"/>
    </location>
</feature>
<dbReference type="InterPro" id="IPR053912">
    <property type="entry name" value="PGAP2IP_TM_1nd"/>
</dbReference>
<dbReference type="Pfam" id="PF23022">
    <property type="entry name" value="6TM_1st_PGAP2IP"/>
    <property type="match status" value="1"/>
</dbReference>
<feature type="transmembrane region" description="Helical" evidence="1">
    <location>
        <begin position="507"/>
        <end position="525"/>
    </location>
</feature>
<dbReference type="FunFam" id="3.60.10.10:FF:000031">
    <property type="entry name" value="Calcofluor white hypersensitive protein"/>
    <property type="match status" value="1"/>
</dbReference>
<feature type="transmembrane region" description="Helical" evidence="1">
    <location>
        <begin position="286"/>
        <end position="306"/>
    </location>
</feature>
<dbReference type="InterPro" id="IPR019402">
    <property type="entry name" value="CWH43_N"/>
</dbReference>
<accession>S9PV97</accession>
<feature type="transmembrane region" description="Helical" evidence="1">
    <location>
        <begin position="193"/>
        <end position="215"/>
    </location>
</feature>
<feature type="transmembrane region" description="Helical" evidence="1">
    <location>
        <begin position="557"/>
        <end position="576"/>
    </location>
</feature>
<feature type="transmembrane region" description="Helical" evidence="1">
    <location>
        <begin position="588"/>
        <end position="611"/>
    </location>
</feature>
<dbReference type="PANTHER" id="PTHR14859:SF1">
    <property type="entry name" value="PGAP2-INTERACTING PROTEIN"/>
    <property type="match status" value="1"/>
</dbReference>
<keyword evidence="1" id="KW-0472">Membrane</keyword>
<dbReference type="RefSeq" id="XP_013020048.1">
    <property type="nucleotide sequence ID" value="XM_013164594.1"/>
</dbReference>
<dbReference type="OMA" id="CVWYFPL"/>
<feature type="transmembrane region" description="Helical" evidence="1">
    <location>
        <begin position="132"/>
        <end position="152"/>
    </location>
</feature>
<evidence type="ECO:0000259" key="2">
    <source>
        <dbReference type="Pfam" id="PF10277"/>
    </source>
</evidence>
<organism evidence="6 7">
    <name type="scientific">Schizosaccharomyces octosporus (strain yFS286)</name>
    <name type="common">Fission yeast</name>
    <name type="synonym">Octosporomyces octosporus</name>
    <dbReference type="NCBI Taxonomy" id="483514"/>
    <lineage>
        <taxon>Eukaryota</taxon>
        <taxon>Fungi</taxon>
        <taxon>Dikarya</taxon>
        <taxon>Ascomycota</taxon>
        <taxon>Taphrinomycotina</taxon>
        <taxon>Schizosaccharomycetes</taxon>
        <taxon>Schizosaccharomycetales</taxon>
        <taxon>Schizosaccharomycetaceae</taxon>
        <taxon>Schizosaccharomyces</taxon>
    </lineage>
</organism>
<feature type="transmembrane region" description="Helical" evidence="1">
    <location>
        <begin position="340"/>
        <end position="358"/>
    </location>
</feature>
<keyword evidence="1" id="KW-0812">Transmembrane</keyword>
<evidence type="ECO:0000259" key="5">
    <source>
        <dbReference type="Pfam" id="PF23226"/>
    </source>
</evidence>
<proteinExistence type="predicted"/>
<feature type="domain" description="PGAP2IP C-terminal nuclease-like" evidence="5">
    <location>
        <begin position="699"/>
        <end position="936"/>
    </location>
</feature>
<evidence type="ECO:0000259" key="3">
    <source>
        <dbReference type="Pfam" id="PF23021"/>
    </source>
</evidence>
<dbReference type="EMBL" id="KE503208">
    <property type="protein sequence ID" value="EPX71423.1"/>
    <property type="molecule type" value="Genomic_DNA"/>
</dbReference>
<dbReference type="SUPFAM" id="SSF56219">
    <property type="entry name" value="DNase I-like"/>
    <property type="match status" value="1"/>
</dbReference>
<evidence type="ECO:0000259" key="4">
    <source>
        <dbReference type="Pfam" id="PF23022"/>
    </source>
</evidence>
<gene>
    <name evidence="6" type="ORF">SOCG_01641</name>
</gene>
<sequence length="967" mass="108471">MATQANSLAFSAQYVAAIHSVCSLAAFVIPLGLTLYYHYHEVVKNEFFSYPDEWFPSVSATIGDWYPERAAFQYLIALTATPRLLVLLLWLSLTGSKKPSALITTFIGVLRTALCGGWVYVTSTDDHNMHDVFMISYLLMNAPWFILTSKYSPPNASAYRVRKYGSFLFVGTVFPLIYWYIQHKFKRIPGAYTIYAFFEWSLIFWDVLFDSALYFDFQPLRLNFHVADNSIKSISSNVPSKPQVDDNQYTYAKAASLSLKKREADKSVCSTTHIFSSFIQFSSETYLAYIFWSVLTSLGLLIWYFPLWHMGISGYEASIVVQLSPFLLAIPYFKKLTSSVPFVPLSLTLAGVAAYLVVDPVYRLFTVAFAVFNGCLGWSSLFSNSKHSPVLLERRITTFLLGLIASSVAKYSFFSNNPIWPILNETNGGRQPVALVFGVLATLGFSLCSSGIKVPQEASPETGKTTPSLVSIFGLGSTIFALHTLLCDSTILISWSWDGYPINGPQAYPHGAVSIAVALVAIVLAPRLYRSFSFMLFGFVASCAGSYVFYLKHGWQSYLGGLVLSSYVLISAFPSIRSAVLSSPAKIFGGGFLVYSLYSLAHVWVVAYEFVPGGFLLREKTSYLLIALAIGLFCPLLGYSSFNLKKHSPEINPNTEEKLAIKRGFKKSVVIAIGLAFMAFKYAIMYKPPYDYTPYHPDEKVFTAGIWTIHFGLDDYMWAAENRIRDVVRDIELDVFGLLESDTQRLIMGFRDLTQLLSHDLGMYSDYGPGPDKHTWGAALFSKFPIVNSTHHLLPSPYGELAPAIHATLDVYGELIDVIVSHNGQHENALDRQLQSTELSRIMRESTRPLVFLGYVVSNAGEEPQTILTRNNGMLDIEPADFDRWCQYILYRGVKRIGYARLHRSTVTDTELQTGKFQVTPDLGSNIRVSPESIPETHRYPTKFEGTGVNGHYYDNNQVVHEPWYYD</sequence>
<evidence type="ECO:0000313" key="6">
    <source>
        <dbReference type="EMBL" id="EPX71423.1"/>
    </source>
</evidence>
<dbReference type="eggNOG" id="KOG3979">
    <property type="taxonomic scope" value="Eukaryota"/>
</dbReference>
<dbReference type="Pfam" id="PF23021">
    <property type="entry name" value="6TM_2nd_PGAP2IP"/>
    <property type="match status" value="1"/>
</dbReference>
<dbReference type="Proteomes" id="UP000016088">
    <property type="component" value="Unassembled WGS sequence"/>
</dbReference>
<dbReference type="OrthoDB" id="68581at2759"/>
<dbReference type="InterPro" id="IPR057315">
    <property type="entry name" value="Exo_endo_phos_PGAP2IP_C"/>
</dbReference>
<dbReference type="GO" id="GO:0031505">
    <property type="term" value="P:fungal-type cell wall organization"/>
    <property type="evidence" value="ECO:0007669"/>
    <property type="project" value="TreeGrafter"/>
</dbReference>
<feature type="transmembrane region" description="Helical" evidence="1">
    <location>
        <begin position="665"/>
        <end position="684"/>
    </location>
</feature>
<feature type="transmembrane region" description="Helical" evidence="1">
    <location>
        <begin position="472"/>
        <end position="495"/>
    </location>
</feature>
<feature type="transmembrane region" description="Helical" evidence="1">
    <location>
        <begin position="433"/>
        <end position="452"/>
    </location>
</feature>
<feature type="transmembrane region" description="Helical" evidence="1">
    <location>
        <begin position="623"/>
        <end position="644"/>
    </location>
</feature>
<dbReference type="GeneID" id="25030621"/>
<feature type="transmembrane region" description="Helical" evidence="1">
    <location>
        <begin position="396"/>
        <end position="413"/>
    </location>
</feature>
<dbReference type="InterPro" id="IPR051916">
    <property type="entry name" value="GPI-anchor_lipid_remodeler"/>
</dbReference>
<keyword evidence="7" id="KW-1185">Reference proteome</keyword>
<feature type="transmembrane region" description="Helical" evidence="1">
    <location>
        <begin position="364"/>
        <end position="384"/>
    </location>
</feature>
<feature type="transmembrane region" description="Helical" evidence="1">
    <location>
        <begin position="164"/>
        <end position="181"/>
    </location>
</feature>
<reference evidence="6 7" key="1">
    <citation type="journal article" date="2011" name="Science">
        <title>Comparative functional genomics of the fission yeasts.</title>
        <authorList>
            <person name="Rhind N."/>
            <person name="Chen Z."/>
            <person name="Yassour M."/>
            <person name="Thompson D.A."/>
            <person name="Haas B.J."/>
            <person name="Habib N."/>
            <person name="Wapinski I."/>
            <person name="Roy S."/>
            <person name="Lin M.F."/>
            <person name="Heiman D.I."/>
            <person name="Young S.K."/>
            <person name="Furuya K."/>
            <person name="Guo Y."/>
            <person name="Pidoux A."/>
            <person name="Chen H.M."/>
            <person name="Robbertse B."/>
            <person name="Goldberg J.M."/>
            <person name="Aoki K."/>
            <person name="Bayne E.H."/>
            <person name="Berlin A.M."/>
            <person name="Desjardins C.A."/>
            <person name="Dobbs E."/>
            <person name="Dukaj L."/>
            <person name="Fan L."/>
            <person name="FitzGerald M.G."/>
            <person name="French C."/>
            <person name="Gujja S."/>
            <person name="Hansen K."/>
            <person name="Keifenheim D."/>
            <person name="Levin J.Z."/>
            <person name="Mosher R.A."/>
            <person name="Mueller C.A."/>
            <person name="Pfiffner J."/>
            <person name="Priest M."/>
            <person name="Russ C."/>
            <person name="Smialowska A."/>
            <person name="Swoboda P."/>
            <person name="Sykes S.M."/>
            <person name="Vaughn M."/>
            <person name="Vengrova S."/>
            <person name="Yoder R."/>
            <person name="Zeng Q."/>
            <person name="Allshire R."/>
            <person name="Baulcombe D."/>
            <person name="Birren B.W."/>
            <person name="Brown W."/>
            <person name="Ekwall K."/>
            <person name="Kellis M."/>
            <person name="Leatherwood J."/>
            <person name="Levin H."/>
            <person name="Margalit H."/>
            <person name="Martienssen R."/>
            <person name="Nieduszynski C.A."/>
            <person name="Spatafora J.W."/>
            <person name="Friedman N."/>
            <person name="Dalgaard J.Z."/>
            <person name="Baumann P."/>
            <person name="Niki H."/>
            <person name="Regev A."/>
            <person name="Nusbaum C."/>
        </authorList>
    </citation>
    <scope>NUCLEOTIDE SEQUENCE [LARGE SCALE GENOMIC DNA]</scope>
    <source>
        <strain evidence="7">yFS286</strain>
    </source>
</reference>
<feature type="transmembrane region" description="Helical" evidence="1">
    <location>
        <begin position="12"/>
        <end position="39"/>
    </location>
</feature>
<protein>
    <submittedName>
        <fullName evidence="6">Glycosylceramide biosynthesis protein</fullName>
    </submittedName>
</protein>
<dbReference type="InterPro" id="IPR036691">
    <property type="entry name" value="Endo/exonu/phosph_ase_sf"/>
</dbReference>
<dbReference type="AlphaFoldDB" id="S9PV97"/>
<feature type="domain" description="PGAP2IP second transmembrane" evidence="3">
    <location>
        <begin position="467"/>
        <end position="638"/>
    </location>
</feature>
<evidence type="ECO:0000256" key="1">
    <source>
        <dbReference type="SAM" id="Phobius"/>
    </source>
</evidence>
<dbReference type="Gene3D" id="3.60.10.10">
    <property type="entry name" value="Endonuclease/exonuclease/phosphatase"/>
    <property type="match status" value="1"/>
</dbReference>
<dbReference type="PANTHER" id="PTHR14859">
    <property type="entry name" value="CALCOFLUOR WHITE HYPERSENSITIVE PROTEIN PRECURSOR"/>
    <property type="match status" value="1"/>
</dbReference>
<feature type="transmembrane region" description="Helical" evidence="1">
    <location>
        <begin position="312"/>
        <end position="333"/>
    </location>
</feature>
<dbReference type="Pfam" id="PF10277">
    <property type="entry name" value="Frag1"/>
    <property type="match status" value="1"/>
</dbReference>
<evidence type="ECO:0000313" key="7">
    <source>
        <dbReference type="Proteomes" id="UP000016088"/>
    </source>
</evidence>
<dbReference type="GO" id="GO:0005789">
    <property type="term" value="C:endoplasmic reticulum membrane"/>
    <property type="evidence" value="ECO:0007669"/>
    <property type="project" value="EnsemblFungi"/>
</dbReference>
<keyword evidence="1" id="KW-1133">Transmembrane helix</keyword>
<dbReference type="Pfam" id="PF23226">
    <property type="entry name" value="Exo_endo_phos_PGAP2IP"/>
    <property type="match status" value="1"/>
</dbReference>
<dbReference type="HOGENOM" id="CLU_009808_0_0_1"/>
<feature type="domain" description="CWH43-like N-terminal" evidence="2">
    <location>
        <begin position="13"/>
        <end position="219"/>
    </location>
</feature>
<feature type="transmembrane region" description="Helical" evidence="1">
    <location>
        <begin position="100"/>
        <end position="120"/>
    </location>
</feature>
<dbReference type="GO" id="GO:0005886">
    <property type="term" value="C:plasma membrane"/>
    <property type="evidence" value="ECO:0007669"/>
    <property type="project" value="EnsemblFungi"/>
</dbReference>